<protein>
    <submittedName>
        <fullName evidence="10">PTS system, mannose-specific IIC component</fullName>
    </submittedName>
</protein>
<evidence type="ECO:0000256" key="2">
    <source>
        <dbReference type="ARBA" id="ARBA00022448"/>
    </source>
</evidence>
<evidence type="ECO:0000256" key="3">
    <source>
        <dbReference type="ARBA" id="ARBA00022475"/>
    </source>
</evidence>
<organism evidence="10 11">
    <name type="scientific">Candidatus Ozemobacter sibiricus</name>
    <dbReference type="NCBI Taxonomy" id="2268124"/>
    <lineage>
        <taxon>Bacteria</taxon>
        <taxon>Candidatus Ozemobacteria</taxon>
        <taxon>Candidatus Ozemobacterales</taxon>
        <taxon>Candidatus Ozemobacteraceae</taxon>
        <taxon>Candidatus Ozemobacter</taxon>
    </lineage>
</organism>
<evidence type="ECO:0000256" key="8">
    <source>
        <dbReference type="ARBA" id="ARBA00023136"/>
    </source>
</evidence>
<feature type="transmembrane region" description="Helical" evidence="9">
    <location>
        <begin position="113"/>
        <end position="132"/>
    </location>
</feature>
<evidence type="ECO:0000313" key="11">
    <source>
        <dbReference type="Proteomes" id="UP000252355"/>
    </source>
</evidence>
<proteinExistence type="predicted"/>
<accession>A0A367ZST9</accession>
<comment type="caution">
    <text evidence="10">The sequence shown here is derived from an EMBL/GenBank/DDBJ whole genome shotgun (WGS) entry which is preliminary data.</text>
</comment>
<keyword evidence="2" id="KW-0813">Transport</keyword>
<name>A0A367ZST9_9BACT</name>
<feature type="transmembrane region" description="Helical" evidence="9">
    <location>
        <begin position="52"/>
        <end position="70"/>
    </location>
</feature>
<dbReference type="Pfam" id="PF03609">
    <property type="entry name" value="EII-Sor"/>
    <property type="match status" value="1"/>
</dbReference>
<keyword evidence="3" id="KW-1003">Cell membrane</keyword>
<sequence length="265" mass="28351">MGEGLWTAFIVALIGGVVDLDSTATWQFMVSQPIVAAPLTGLFLGLAVNQTAAGLKLGLVVGAILQLVWIEQLPLGMNVPPDAALASVLSVALGFLAGHRYDSYVEREVCSTVALLLSVALGLLGRSLDMFVRRVNTSINHWVERQLEDGKAWAPAFGHTLGGVATFTKAFLFCFFVTWLGVEPLRYFTKSLNFAQNTGFIVIQGLLPAVGFAVLASMCVLSQREFRAFLAGLALFTVLPASIWLALPLALAAGWYFTRTADGAA</sequence>
<evidence type="ECO:0000256" key="9">
    <source>
        <dbReference type="SAM" id="Phobius"/>
    </source>
</evidence>
<keyword evidence="8 9" id="KW-0472">Membrane</keyword>
<comment type="subcellular location">
    <subcellularLocation>
        <location evidence="1">Cell membrane</location>
        <topology evidence="1">Multi-pass membrane protein</topology>
    </subcellularLocation>
</comment>
<evidence type="ECO:0000256" key="1">
    <source>
        <dbReference type="ARBA" id="ARBA00004651"/>
    </source>
</evidence>
<evidence type="ECO:0000256" key="5">
    <source>
        <dbReference type="ARBA" id="ARBA00022683"/>
    </source>
</evidence>
<keyword evidence="7 9" id="KW-1133">Transmembrane helix</keyword>
<dbReference type="GO" id="GO:0005886">
    <property type="term" value="C:plasma membrane"/>
    <property type="evidence" value="ECO:0007669"/>
    <property type="project" value="UniProtKB-SubCell"/>
</dbReference>
<keyword evidence="5" id="KW-0598">Phosphotransferase system</keyword>
<evidence type="ECO:0000256" key="4">
    <source>
        <dbReference type="ARBA" id="ARBA00022597"/>
    </source>
</evidence>
<dbReference type="Proteomes" id="UP000252355">
    <property type="component" value="Unassembled WGS sequence"/>
</dbReference>
<feature type="transmembrane region" description="Helical" evidence="9">
    <location>
        <begin position="228"/>
        <end position="257"/>
    </location>
</feature>
<gene>
    <name evidence="10" type="ORF">OZSIB_2084</name>
</gene>
<keyword evidence="6 9" id="KW-0812">Transmembrane</keyword>
<dbReference type="AlphaFoldDB" id="A0A367ZST9"/>
<dbReference type="GO" id="GO:0009401">
    <property type="term" value="P:phosphoenolpyruvate-dependent sugar phosphotransferase system"/>
    <property type="evidence" value="ECO:0007669"/>
    <property type="project" value="UniProtKB-KW"/>
</dbReference>
<evidence type="ECO:0000256" key="7">
    <source>
        <dbReference type="ARBA" id="ARBA00022989"/>
    </source>
</evidence>
<dbReference type="EMBL" id="QOQW01000002">
    <property type="protein sequence ID" value="RCK81215.1"/>
    <property type="molecule type" value="Genomic_DNA"/>
</dbReference>
<dbReference type="InterPro" id="IPR004700">
    <property type="entry name" value="PTS_IIC_man"/>
</dbReference>
<reference evidence="10 11" key="1">
    <citation type="submission" date="2018-05" db="EMBL/GenBank/DDBJ databases">
        <title>A metagenomic window into the 2 km-deep terrestrial subsurface aquifer revealed taxonomically and functionally diverse microbial community comprising novel uncultured bacterial lineages.</title>
        <authorList>
            <person name="Kadnikov V.V."/>
            <person name="Mardanov A.V."/>
            <person name="Beletsky A.V."/>
            <person name="Banks D."/>
            <person name="Pimenov N.V."/>
            <person name="Frank Y.A."/>
            <person name="Karnachuk O.V."/>
            <person name="Ravin N.V."/>
        </authorList>
    </citation>
    <scope>NUCLEOTIDE SEQUENCE [LARGE SCALE GENOMIC DNA]</scope>
    <source>
        <strain evidence="10">BY5</strain>
    </source>
</reference>
<evidence type="ECO:0000256" key="6">
    <source>
        <dbReference type="ARBA" id="ARBA00022692"/>
    </source>
</evidence>
<evidence type="ECO:0000313" key="10">
    <source>
        <dbReference type="EMBL" id="RCK81215.1"/>
    </source>
</evidence>
<keyword evidence="4" id="KW-0762">Sugar transport</keyword>
<feature type="transmembrane region" description="Helical" evidence="9">
    <location>
        <begin position="200"/>
        <end position="221"/>
    </location>
</feature>
<feature type="transmembrane region" description="Helical" evidence="9">
    <location>
        <begin position="153"/>
        <end position="180"/>
    </location>
</feature>